<dbReference type="GO" id="GO:0005739">
    <property type="term" value="C:mitochondrion"/>
    <property type="evidence" value="ECO:0007669"/>
    <property type="project" value="TreeGrafter"/>
</dbReference>
<dbReference type="Gene3D" id="3.40.50.720">
    <property type="entry name" value="NAD(P)-binding Rossmann-like Domain"/>
    <property type="match status" value="1"/>
</dbReference>
<dbReference type="CDD" id="cd05369">
    <property type="entry name" value="TER_DECR_SDR_a"/>
    <property type="match status" value="1"/>
</dbReference>
<proteinExistence type="predicted"/>
<dbReference type="GO" id="GO:0006635">
    <property type="term" value="P:fatty acid beta-oxidation"/>
    <property type="evidence" value="ECO:0007669"/>
    <property type="project" value="TreeGrafter"/>
</dbReference>
<dbReference type="OrthoDB" id="1888931at2759"/>
<keyword evidence="2" id="KW-1185">Reference proteome</keyword>
<dbReference type="GeneID" id="106053809"/>
<dbReference type="InterPro" id="IPR036291">
    <property type="entry name" value="NAD(P)-bd_dom_sf"/>
</dbReference>
<evidence type="ECO:0000256" key="1">
    <source>
        <dbReference type="ARBA" id="ARBA00023002"/>
    </source>
</evidence>
<accession>A0A9W3AX71</accession>
<dbReference type="OMA" id="GKAMTKY"/>
<evidence type="ECO:0000313" key="3">
    <source>
        <dbReference type="RefSeq" id="XP_055891817.1"/>
    </source>
</evidence>
<dbReference type="PANTHER" id="PTHR43658">
    <property type="entry name" value="SHORT-CHAIN DEHYDROGENASE/REDUCTASE"/>
    <property type="match status" value="1"/>
</dbReference>
<dbReference type="PRINTS" id="PR00081">
    <property type="entry name" value="GDHRDH"/>
</dbReference>
<gene>
    <name evidence="3" type="primary">LOC106053809</name>
</gene>
<dbReference type="SUPFAM" id="SSF51735">
    <property type="entry name" value="NAD(P)-binding Rossmann-fold domains"/>
    <property type="match status" value="1"/>
</dbReference>
<dbReference type="InterPro" id="IPR002347">
    <property type="entry name" value="SDR_fam"/>
</dbReference>
<dbReference type="GO" id="GO:0008670">
    <property type="term" value="F:2,4-dienoyl-CoA reductase (NADPH) activity"/>
    <property type="evidence" value="ECO:0007669"/>
    <property type="project" value="TreeGrafter"/>
</dbReference>
<evidence type="ECO:0000313" key="2">
    <source>
        <dbReference type="Proteomes" id="UP001165740"/>
    </source>
</evidence>
<dbReference type="Proteomes" id="UP001165740">
    <property type="component" value="Chromosome 7"/>
</dbReference>
<protein>
    <submittedName>
        <fullName evidence="3">2,4-dienoyl-CoA reductase [(3E)-enoyl-CoA-producing], mitochondrial-like</fullName>
    </submittedName>
</protein>
<dbReference type="AlphaFoldDB" id="A0A9W3AX71"/>
<keyword evidence="1" id="KW-0560">Oxidoreductase</keyword>
<name>A0A9W3AX71_BIOGL</name>
<reference evidence="3" key="1">
    <citation type="submission" date="2025-08" db="UniProtKB">
        <authorList>
            <consortium name="RefSeq"/>
        </authorList>
    </citation>
    <scope>IDENTIFICATION</scope>
</reference>
<dbReference type="Pfam" id="PF13561">
    <property type="entry name" value="adh_short_C2"/>
    <property type="match status" value="1"/>
</dbReference>
<dbReference type="RefSeq" id="XP_055891817.1">
    <property type="nucleotide sequence ID" value="XM_056035842.1"/>
</dbReference>
<dbReference type="PANTHER" id="PTHR43658:SF8">
    <property type="entry name" value="17-BETA-HYDROXYSTEROID DEHYDROGENASE 14-RELATED"/>
    <property type="match status" value="1"/>
</dbReference>
<organism evidence="2 3">
    <name type="scientific">Biomphalaria glabrata</name>
    <name type="common">Bloodfluke planorb</name>
    <name type="synonym">Freshwater snail</name>
    <dbReference type="NCBI Taxonomy" id="6526"/>
    <lineage>
        <taxon>Eukaryota</taxon>
        <taxon>Metazoa</taxon>
        <taxon>Spiralia</taxon>
        <taxon>Lophotrochozoa</taxon>
        <taxon>Mollusca</taxon>
        <taxon>Gastropoda</taxon>
        <taxon>Heterobranchia</taxon>
        <taxon>Euthyneura</taxon>
        <taxon>Panpulmonata</taxon>
        <taxon>Hygrophila</taxon>
        <taxon>Lymnaeoidea</taxon>
        <taxon>Planorbidae</taxon>
        <taxon>Biomphalaria</taxon>
    </lineage>
</organism>
<sequence>MALHRCVRSAATRLFQQYHNRVFNDKELLVDTGKTQNQHFSTSVSCLVEHSKYFPAKTSLMLPPGTFKDKLAFITGGATGLGKGLALNLSQLGAKVIIASRSQEQLEKTSEEISQSSGNEVAYFRLDVRDPAAIKSVFDSIESKYGLPDMIVNNAAGNFITPSERLSPNAFTTVINIVLNGTAYITLDIGKRLIKAKKGAVFLAVSADFADSGSGFVVHSACAKAGVEALTKSLSVEWARYGMRFNVISPGPIETKGAFSRLDPTGQFTDRMIQKIPVGRLGEVGEFSNLACYLLSDYSSWINGQVIRLNGGEYPCSAGMFNDLKALTNEQWDTLEAMIKSVKGS</sequence>